<gene>
    <name evidence="1" type="ORF">MESS2_1680025</name>
</gene>
<evidence type="ECO:0008006" key="3">
    <source>
        <dbReference type="Google" id="ProtNLM"/>
    </source>
</evidence>
<reference evidence="1 2" key="1">
    <citation type="submission" date="2013-02" db="EMBL/GenBank/DDBJ databases">
        <authorList>
            <person name="Genoscope - CEA"/>
        </authorList>
    </citation>
    <scope>NUCLEOTIDE SEQUENCE [LARGE SCALE GENOMIC DNA]</scope>
    <source>
        <strain evidence="1 2">STM 2683</strain>
    </source>
</reference>
<evidence type="ECO:0000313" key="1">
    <source>
        <dbReference type="EMBL" id="CCV05846.1"/>
    </source>
</evidence>
<dbReference type="eggNOG" id="COG3335">
    <property type="taxonomic scope" value="Bacteria"/>
</dbReference>
<proteinExistence type="predicted"/>
<dbReference type="EMBL" id="CAUM01000077">
    <property type="protein sequence ID" value="CCV05846.1"/>
    <property type="molecule type" value="Genomic_DNA"/>
</dbReference>
<protein>
    <recommendedName>
        <fullName evidence="3">Transposase</fullName>
    </recommendedName>
</protein>
<keyword evidence="2" id="KW-1185">Reference proteome</keyword>
<accession>M5F235</accession>
<dbReference type="STRING" id="1297569.MESS2_1680025"/>
<evidence type="ECO:0000313" key="2">
    <source>
        <dbReference type="Proteomes" id="UP000012062"/>
    </source>
</evidence>
<name>M5F235_9HYPH</name>
<dbReference type="Proteomes" id="UP000012062">
    <property type="component" value="Unassembled WGS sequence"/>
</dbReference>
<comment type="caution">
    <text evidence="1">The sequence shown here is derived from an EMBL/GenBank/DDBJ whole genome shotgun (WGS) entry which is preliminary data.</text>
</comment>
<dbReference type="AlphaFoldDB" id="M5F235"/>
<organism evidence="1 2">
    <name type="scientific">Mesorhizobium metallidurans STM 2683</name>
    <dbReference type="NCBI Taxonomy" id="1297569"/>
    <lineage>
        <taxon>Bacteria</taxon>
        <taxon>Pseudomonadati</taxon>
        <taxon>Pseudomonadota</taxon>
        <taxon>Alphaproteobacteria</taxon>
        <taxon>Hyphomicrobiales</taxon>
        <taxon>Phyllobacteriaceae</taxon>
        <taxon>Mesorhizobium</taxon>
    </lineage>
</organism>
<sequence length="137" mass="15153">MSRPAPTLPAGGSAGVLDPERLVFIDETWIKTNMAPLRGWGPKGKRLRGFARTTTGARWDLPRRAALRPAGGPFRLRRTDQRRVLPRLCRAAARTRAGARRHRRHGQSRLPQVGLEPELAVTLRQSRVGCGPIAPRG</sequence>